<dbReference type="PANTHER" id="PTHR13339">
    <property type="entry name" value="COP9 SIGNALOSOME COMPLEX SUBUNIT 8"/>
    <property type="match status" value="1"/>
</dbReference>
<dbReference type="GO" id="GO:0005737">
    <property type="term" value="C:cytoplasm"/>
    <property type="evidence" value="ECO:0007669"/>
    <property type="project" value="UniProtKB-SubCell"/>
</dbReference>
<dbReference type="AlphaFoldDB" id="A0A2H3DCV3"/>
<dbReference type="GO" id="GO:0000338">
    <property type="term" value="P:protein deneddylation"/>
    <property type="evidence" value="ECO:0007669"/>
    <property type="project" value="InterPro"/>
</dbReference>
<dbReference type="InterPro" id="IPR033464">
    <property type="entry name" value="CSN8_PSD8_EIF3K"/>
</dbReference>
<keyword evidence="4" id="KW-0736">Signalosome</keyword>
<keyword evidence="9" id="KW-1185">Reference proteome</keyword>
<protein>
    <recommendedName>
        <fullName evidence="7">CSN8/PSMD8/EIF3K domain-containing protein</fullName>
    </recommendedName>
</protein>
<sequence>MANGPPTPPPTTDIEIQDAAREEASANANANAQATSSSTETVPEPAQEQQSASRPPPPQDVFQQAFQKIASLASEKQWHELISVAENADVWGDDESPVSRLLVVAPLALGYLITDDLPAARFALTRMHPRLQKLPISTALAALLESSMERKHGEVYARAEALYNMAKDTGNTPDPQFPIVLSEMVQTFTESFRERTFRLLSKAYTALPLALAQTYLGLTSDRLLAAAESNHWRYDASTQVLSPTPPSAPLGASLSCMFSISSLAFKTNVLSLASSSLAAFGFIADSVAQVETM</sequence>
<keyword evidence="5" id="KW-0539">Nucleus</keyword>
<gene>
    <name evidence="8" type="ORF">ARMGADRAFT_929971</name>
</gene>
<dbReference type="PANTHER" id="PTHR13339:SF0">
    <property type="entry name" value="COP9 SIGNALOSOME COMPLEX SUBUNIT 8"/>
    <property type="match status" value="1"/>
</dbReference>
<dbReference type="GO" id="GO:0010387">
    <property type="term" value="P:COP9 signalosome assembly"/>
    <property type="evidence" value="ECO:0007669"/>
    <property type="project" value="InterPro"/>
</dbReference>
<dbReference type="OMA" id="LASEKQW"/>
<evidence type="ECO:0000259" key="7">
    <source>
        <dbReference type="Pfam" id="PF10075"/>
    </source>
</evidence>
<reference evidence="9" key="1">
    <citation type="journal article" date="2017" name="Nat. Ecol. Evol.">
        <title>Genome expansion and lineage-specific genetic innovations in the forest pathogenic fungi Armillaria.</title>
        <authorList>
            <person name="Sipos G."/>
            <person name="Prasanna A.N."/>
            <person name="Walter M.C."/>
            <person name="O'Connor E."/>
            <person name="Balint B."/>
            <person name="Krizsan K."/>
            <person name="Kiss B."/>
            <person name="Hess J."/>
            <person name="Varga T."/>
            <person name="Slot J."/>
            <person name="Riley R."/>
            <person name="Boka B."/>
            <person name="Rigling D."/>
            <person name="Barry K."/>
            <person name="Lee J."/>
            <person name="Mihaltcheva S."/>
            <person name="LaButti K."/>
            <person name="Lipzen A."/>
            <person name="Waldron R."/>
            <person name="Moloney N.M."/>
            <person name="Sperisen C."/>
            <person name="Kredics L."/>
            <person name="Vagvoelgyi C."/>
            <person name="Patrignani A."/>
            <person name="Fitzpatrick D."/>
            <person name="Nagy I."/>
            <person name="Doyle S."/>
            <person name="Anderson J.B."/>
            <person name="Grigoriev I.V."/>
            <person name="Gueldener U."/>
            <person name="Muensterkoetter M."/>
            <person name="Nagy L.G."/>
        </authorList>
    </citation>
    <scope>NUCLEOTIDE SEQUENCE [LARGE SCALE GENOMIC DNA]</scope>
    <source>
        <strain evidence="9">Ar21-2</strain>
    </source>
</reference>
<evidence type="ECO:0000313" key="8">
    <source>
        <dbReference type="EMBL" id="PBK93061.1"/>
    </source>
</evidence>
<feature type="region of interest" description="Disordered" evidence="6">
    <location>
        <begin position="1"/>
        <end position="60"/>
    </location>
</feature>
<evidence type="ECO:0000256" key="1">
    <source>
        <dbReference type="ARBA" id="ARBA00004123"/>
    </source>
</evidence>
<dbReference type="OrthoDB" id="5351233at2759"/>
<dbReference type="EMBL" id="KZ293657">
    <property type="protein sequence ID" value="PBK93061.1"/>
    <property type="molecule type" value="Genomic_DNA"/>
</dbReference>
<dbReference type="STRING" id="47427.A0A2H3DCV3"/>
<comment type="subcellular location">
    <subcellularLocation>
        <location evidence="2">Cytoplasm</location>
    </subcellularLocation>
    <subcellularLocation>
        <location evidence="1">Nucleus</location>
    </subcellularLocation>
</comment>
<dbReference type="InParanoid" id="A0A2H3DCV3"/>
<dbReference type="InterPro" id="IPR033205">
    <property type="entry name" value="COP9_CSN8"/>
</dbReference>
<keyword evidence="3" id="KW-0963">Cytoplasm</keyword>
<evidence type="ECO:0000256" key="4">
    <source>
        <dbReference type="ARBA" id="ARBA00022790"/>
    </source>
</evidence>
<feature type="domain" description="CSN8/PSMD8/EIF3K" evidence="7">
    <location>
        <begin position="107"/>
        <end position="245"/>
    </location>
</feature>
<dbReference type="Pfam" id="PF10075">
    <property type="entry name" value="CSN8_PSD8_EIF3K"/>
    <property type="match status" value="1"/>
</dbReference>
<evidence type="ECO:0000256" key="5">
    <source>
        <dbReference type="ARBA" id="ARBA00023242"/>
    </source>
</evidence>
<evidence type="ECO:0000256" key="2">
    <source>
        <dbReference type="ARBA" id="ARBA00004496"/>
    </source>
</evidence>
<organism evidence="8 9">
    <name type="scientific">Armillaria gallica</name>
    <name type="common">Bulbous honey fungus</name>
    <name type="synonym">Armillaria bulbosa</name>
    <dbReference type="NCBI Taxonomy" id="47427"/>
    <lineage>
        <taxon>Eukaryota</taxon>
        <taxon>Fungi</taxon>
        <taxon>Dikarya</taxon>
        <taxon>Basidiomycota</taxon>
        <taxon>Agaricomycotina</taxon>
        <taxon>Agaricomycetes</taxon>
        <taxon>Agaricomycetidae</taxon>
        <taxon>Agaricales</taxon>
        <taxon>Marasmiineae</taxon>
        <taxon>Physalacriaceae</taxon>
        <taxon>Armillaria</taxon>
    </lineage>
</organism>
<dbReference type="GO" id="GO:0008180">
    <property type="term" value="C:COP9 signalosome"/>
    <property type="evidence" value="ECO:0007669"/>
    <property type="project" value="UniProtKB-KW"/>
</dbReference>
<feature type="compositionally biased region" description="Low complexity" evidence="6">
    <location>
        <begin position="25"/>
        <end position="41"/>
    </location>
</feature>
<feature type="compositionally biased region" description="Pro residues" evidence="6">
    <location>
        <begin position="1"/>
        <end position="11"/>
    </location>
</feature>
<name>A0A2H3DCV3_ARMGA</name>
<evidence type="ECO:0000256" key="6">
    <source>
        <dbReference type="SAM" id="MobiDB-lite"/>
    </source>
</evidence>
<evidence type="ECO:0000313" key="9">
    <source>
        <dbReference type="Proteomes" id="UP000217790"/>
    </source>
</evidence>
<proteinExistence type="predicted"/>
<dbReference type="Proteomes" id="UP000217790">
    <property type="component" value="Unassembled WGS sequence"/>
</dbReference>
<accession>A0A2H3DCV3</accession>
<evidence type="ECO:0000256" key="3">
    <source>
        <dbReference type="ARBA" id="ARBA00022490"/>
    </source>
</evidence>